<dbReference type="PROSITE" id="PS51462">
    <property type="entry name" value="NUDIX"/>
    <property type="match status" value="1"/>
</dbReference>
<dbReference type="PANTHER" id="PTHR11839">
    <property type="entry name" value="UDP/ADP-SUGAR PYROPHOSPHATASE"/>
    <property type="match status" value="1"/>
</dbReference>
<dbReference type="InterPro" id="IPR015797">
    <property type="entry name" value="NUDIX_hydrolase-like_dom_sf"/>
</dbReference>
<keyword evidence="2 4" id="KW-0378">Hydrolase</keyword>
<dbReference type="InterPro" id="IPR000086">
    <property type="entry name" value="NUDIX_hydrolase_dom"/>
</dbReference>
<evidence type="ECO:0000313" key="5">
    <source>
        <dbReference type="Proteomes" id="UP000286287"/>
    </source>
</evidence>
<protein>
    <submittedName>
        <fullName evidence="4">NUDIX hydrolase</fullName>
    </submittedName>
</protein>
<proteinExistence type="predicted"/>
<dbReference type="GO" id="GO:0019693">
    <property type="term" value="P:ribose phosphate metabolic process"/>
    <property type="evidence" value="ECO:0007669"/>
    <property type="project" value="TreeGrafter"/>
</dbReference>
<dbReference type="RefSeq" id="WP_119765943.1">
    <property type="nucleotide sequence ID" value="NZ_QYUJ01000014.1"/>
</dbReference>
<dbReference type="PROSITE" id="PS00893">
    <property type="entry name" value="NUDIX_BOX"/>
    <property type="match status" value="1"/>
</dbReference>
<evidence type="ECO:0000313" key="4">
    <source>
        <dbReference type="EMBL" id="RJF73209.1"/>
    </source>
</evidence>
<reference evidence="4 5" key="1">
    <citation type="submission" date="2018-09" db="EMBL/GenBank/DDBJ databases">
        <authorList>
            <person name="Zhu H."/>
        </authorList>
    </citation>
    <scope>NUCLEOTIDE SEQUENCE [LARGE SCALE GENOMIC DNA]</scope>
    <source>
        <strain evidence="4 5">K2S05-167</strain>
    </source>
</reference>
<dbReference type="Proteomes" id="UP000286287">
    <property type="component" value="Unassembled WGS sequence"/>
</dbReference>
<dbReference type="GO" id="GO:0006753">
    <property type="term" value="P:nucleoside phosphate metabolic process"/>
    <property type="evidence" value="ECO:0007669"/>
    <property type="project" value="TreeGrafter"/>
</dbReference>
<dbReference type="Pfam" id="PF00293">
    <property type="entry name" value="NUDIX"/>
    <property type="match status" value="1"/>
</dbReference>
<accession>A0A418VAY2</accession>
<evidence type="ECO:0000256" key="2">
    <source>
        <dbReference type="ARBA" id="ARBA00022801"/>
    </source>
</evidence>
<dbReference type="GO" id="GO:0016787">
    <property type="term" value="F:hydrolase activity"/>
    <property type="evidence" value="ECO:0007669"/>
    <property type="project" value="UniProtKB-KW"/>
</dbReference>
<evidence type="ECO:0000259" key="3">
    <source>
        <dbReference type="PROSITE" id="PS51462"/>
    </source>
</evidence>
<dbReference type="InterPro" id="IPR020084">
    <property type="entry name" value="NUDIX_hydrolase_CS"/>
</dbReference>
<dbReference type="SUPFAM" id="SSF55811">
    <property type="entry name" value="Nudix"/>
    <property type="match status" value="1"/>
</dbReference>
<sequence>MPETPTHPNWTELVEDGALPVQVLASRDLTVGKRTVRTDRLQMPSGHQFEELYRPRGPEAVFVLPVTPDGQVVLLREYRHPVRMVMTGTVAGTLEDGEEIFPAAVRELREEAGGVAGEWVALPAFYPNASFSGAVYYAFIAFDVQLGEANLMPDETIERLVLPAPEAYRRLRAGEIHDAPSSLVMWHALSELQRRGFLA</sequence>
<dbReference type="OrthoDB" id="9806150at2"/>
<evidence type="ECO:0000256" key="1">
    <source>
        <dbReference type="ARBA" id="ARBA00001946"/>
    </source>
</evidence>
<comment type="caution">
    <text evidence="4">The sequence shown here is derived from an EMBL/GenBank/DDBJ whole genome shotgun (WGS) entry which is preliminary data.</text>
</comment>
<dbReference type="PANTHER" id="PTHR11839:SF18">
    <property type="entry name" value="NUDIX HYDROLASE DOMAIN-CONTAINING PROTEIN"/>
    <property type="match status" value="1"/>
</dbReference>
<organism evidence="4 5">
    <name type="scientific">Deinococcus cavernae</name>
    <dbReference type="NCBI Taxonomy" id="2320857"/>
    <lineage>
        <taxon>Bacteria</taxon>
        <taxon>Thermotogati</taxon>
        <taxon>Deinococcota</taxon>
        <taxon>Deinococci</taxon>
        <taxon>Deinococcales</taxon>
        <taxon>Deinococcaceae</taxon>
        <taxon>Deinococcus</taxon>
    </lineage>
</organism>
<keyword evidence="5" id="KW-1185">Reference proteome</keyword>
<dbReference type="EMBL" id="QYUJ01000014">
    <property type="protein sequence ID" value="RJF73209.1"/>
    <property type="molecule type" value="Genomic_DNA"/>
</dbReference>
<comment type="cofactor">
    <cofactor evidence="1">
        <name>Mg(2+)</name>
        <dbReference type="ChEBI" id="CHEBI:18420"/>
    </cofactor>
</comment>
<dbReference type="Gene3D" id="3.90.79.10">
    <property type="entry name" value="Nucleoside Triphosphate Pyrophosphohydrolase"/>
    <property type="match status" value="1"/>
</dbReference>
<gene>
    <name evidence="4" type="ORF">D3875_18280</name>
</gene>
<dbReference type="AlphaFoldDB" id="A0A418VAY2"/>
<feature type="domain" description="Nudix hydrolase" evidence="3">
    <location>
        <begin position="55"/>
        <end position="184"/>
    </location>
</feature>
<name>A0A418VAY2_9DEIO</name>
<dbReference type="GO" id="GO:0005829">
    <property type="term" value="C:cytosol"/>
    <property type="evidence" value="ECO:0007669"/>
    <property type="project" value="TreeGrafter"/>
</dbReference>